<feature type="transmembrane region" description="Helical" evidence="7">
    <location>
        <begin position="369"/>
        <end position="389"/>
    </location>
</feature>
<dbReference type="CDD" id="cd08760">
    <property type="entry name" value="Cyt_b561_FRRS1_like"/>
    <property type="match status" value="1"/>
</dbReference>
<feature type="domain" description="DOMON" evidence="9">
    <location>
        <begin position="33"/>
        <end position="155"/>
    </location>
</feature>
<evidence type="ECO:0000313" key="12">
    <source>
        <dbReference type="Proteomes" id="UP001049176"/>
    </source>
</evidence>
<sequence length="455" mass="50769">MSRHLHHIAVLLSLWLVLINSALGAKLKGDGGCNRFLCVNATVHDNSITYQMTPLRGPAGWLSLGFGRRMANSHVVILWENDDGTTTISTRFATNHSEPVYEPNPARTVWQPELKPANWHPHANTSMSFEIQRYHGQIQGMGSDPLLTDHIWAFSYFRPNSSAPDVHMLQHYVAGRLVLDLNKDLVQHVHHESDIGSDEPSRPVVESTEPAIPYTTHELLVLGHGILASIGFLVLLPIGSLAARWTRTITPKWFKVHHISNYLLGLPVISIGWFLGPLAVFDAQATHFLDAHQICGLLLFGLYLLQILLGRYIHAKRKLPGRSAHPPSNILHACFGLTVIGLAFFQVRSGMDEWERVTGRPSVAHWCHIALKAWAVILPITYFIGLCLLRRQFHQEQQGIGPARGSNYISLASPSSDSPNTSNTAFELGDDIEDEYENASTKEIETRVPLLHVKQ</sequence>
<evidence type="ECO:0000256" key="2">
    <source>
        <dbReference type="ARBA" id="ARBA00022448"/>
    </source>
</evidence>
<feature type="transmembrane region" description="Helical" evidence="7">
    <location>
        <begin position="259"/>
        <end position="279"/>
    </location>
</feature>
<feature type="transmembrane region" description="Helical" evidence="7">
    <location>
        <begin position="291"/>
        <end position="309"/>
    </location>
</feature>
<name>A0A9P7URY4_9AGAR</name>
<dbReference type="PANTHER" id="PTHR47797:SF3">
    <property type="entry name" value="CYTOCHROME B561 DOMAIN-CONTAINING PROTEIN"/>
    <property type="match status" value="1"/>
</dbReference>
<evidence type="ECO:0000256" key="4">
    <source>
        <dbReference type="ARBA" id="ARBA00022982"/>
    </source>
</evidence>
<comment type="caution">
    <text evidence="11">The sequence shown here is derived from an EMBL/GenBank/DDBJ whole genome shotgun (WGS) entry which is preliminary data.</text>
</comment>
<feature type="transmembrane region" description="Helical" evidence="7">
    <location>
        <begin position="330"/>
        <end position="349"/>
    </location>
</feature>
<reference evidence="11" key="1">
    <citation type="journal article" date="2021" name="Genome Biol. Evol.">
        <title>The assembled and annotated genome of the fairy-ring fungus Marasmius oreades.</title>
        <authorList>
            <person name="Hiltunen M."/>
            <person name="Ament-Velasquez S.L."/>
            <person name="Johannesson H."/>
        </authorList>
    </citation>
    <scope>NUCLEOTIDE SEQUENCE</scope>
    <source>
        <strain evidence="11">03SP1</strain>
    </source>
</reference>
<feature type="transmembrane region" description="Helical" evidence="7">
    <location>
        <begin position="219"/>
        <end position="238"/>
    </location>
</feature>
<dbReference type="InterPro" id="IPR005018">
    <property type="entry name" value="DOMON_domain"/>
</dbReference>
<evidence type="ECO:0000256" key="3">
    <source>
        <dbReference type="ARBA" id="ARBA00022692"/>
    </source>
</evidence>
<keyword evidence="12" id="KW-1185">Reference proteome</keyword>
<evidence type="ECO:0000256" key="5">
    <source>
        <dbReference type="ARBA" id="ARBA00022989"/>
    </source>
</evidence>
<accession>A0A9P7URY4</accession>
<proteinExistence type="predicted"/>
<keyword evidence="6 7" id="KW-0472">Membrane</keyword>
<dbReference type="InterPro" id="IPR015920">
    <property type="entry name" value="Cellobiose_DH-like_cyt"/>
</dbReference>
<comment type="subcellular location">
    <subcellularLocation>
        <location evidence="1">Membrane</location>
    </subcellularLocation>
</comment>
<dbReference type="KEGG" id="more:E1B28_008617"/>
<evidence type="ECO:0008006" key="13">
    <source>
        <dbReference type="Google" id="ProtNLM"/>
    </source>
</evidence>
<dbReference type="InterPro" id="IPR006593">
    <property type="entry name" value="Cyt_b561/ferric_Rdtase_TM"/>
</dbReference>
<dbReference type="OrthoDB" id="19261at2759"/>
<dbReference type="PANTHER" id="PTHR47797">
    <property type="entry name" value="DEHYDROGENASE, PUTATIVE (AFU_ORTHOLOGUE AFUA_8G05805)-RELATED"/>
    <property type="match status" value="1"/>
</dbReference>
<evidence type="ECO:0000256" key="6">
    <source>
        <dbReference type="ARBA" id="ARBA00023136"/>
    </source>
</evidence>
<gene>
    <name evidence="11" type="ORF">E1B28_008617</name>
</gene>
<evidence type="ECO:0000259" key="9">
    <source>
        <dbReference type="PROSITE" id="PS50836"/>
    </source>
</evidence>
<dbReference type="SUPFAM" id="SSF49344">
    <property type="entry name" value="CBD9-like"/>
    <property type="match status" value="1"/>
</dbReference>
<evidence type="ECO:0000256" key="1">
    <source>
        <dbReference type="ARBA" id="ARBA00004370"/>
    </source>
</evidence>
<feature type="chain" id="PRO_5040279985" description="Cytochrome b561 domain-containing protein" evidence="8">
    <location>
        <begin position="25"/>
        <end position="455"/>
    </location>
</feature>
<evidence type="ECO:0000256" key="8">
    <source>
        <dbReference type="SAM" id="SignalP"/>
    </source>
</evidence>
<dbReference type="SMART" id="SM00665">
    <property type="entry name" value="B561"/>
    <property type="match status" value="1"/>
</dbReference>
<dbReference type="PROSITE" id="PS50836">
    <property type="entry name" value="DOMON"/>
    <property type="match status" value="1"/>
</dbReference>
<feature type="domain" description="Cytochrome b561" evidence="10">
    <location>
        <begin position="188"/>
        <end position="391"/>
    </location>
</feature>
<keyword evidence="5 7" id="KW-1133">Transmembrane helix</keyword>
<dbReference type="GO" id="GO:0016020">
    <property type="term" value="C:membrane"/>
    <property type="evidence" value="ECO:0007669"/>
    <property type="project" value="UniProtKB-SubCell"/>
</dbReference>
<dbReference type="RefSeq" id="XP_043008722.1">
    <property type="nucleotide sequence ID" value="XM_043153438.1"/>
</dbReference>
<dbReference type="Pfam" id="PF03188">
    <property type="entry name" value="Cytochrom_B561"/>
    <property type="match status" value="1"/>
</dbReference>
<protein>
    <recommendedName>
        <fullName evidence="13">Cytochrome b561 domain-containing protein</fullName>
    </recommendedName>
</protein>
<keyword evidence="4" id="KW-0249">Electron transport</keyword>
<evidence type="ECO:0000256" key="7">
    <source>
        <dbReference type="SAM" id="Phobius"/>
    </source>
</evidence>
<keyword evidence="2" id="KW-0813">Transport</keyword>
<dbReference type="Proteomes" id="UP001049176">
    <property type="component" value="Chromosome 5"/>
</dbReference>
<dbReference type="PROSITE" id="PS50939">
    <property type="entry name" value="CYTOCHROME_B561"/>
    <property type="match status" value="1"/>
</dbReference>
<dbReference type="EMBL" id="CM032185">
    <property type="protein sequence ID" value="KAG7092252.1"/>
    <property type="molecule type" value="Genomic_DNA"/>
</dbReference>
<dbReference type="Gene3D" id="2.60.40.1210">
    <property type="entry name" value="Cellobiose dehydrogenase, cytochrome domain"/>
    <property type="match status" value="1"/>
</dbReference>
<dbReference type="Gene3D" id="1.20.120.1770">
    <property type="match status" value="1"/>
</dbReference>
<keyword evidence="8" id="KW-0732">Signal</keyword>
<organism evidence="11 12">
    <name type="scientific">Marasmius oreades</name>
    <name type="common">fairy-ring Marasmius</name>
    <dbReference type="NCBI Taxonomy" id="181124"/>
    <lineage>
        <taxon>Eukaryota</taxon>
        <taxon>Fungi</taxon>
        <taxon>Dikarya</taxon>
        <taxon>Basidiomycota</taxon>
        <taxon>Agaricomycotina</taxon>
        <taxon>Agaricomycetes</taxon>
        <taxon>Agaricomycetidae</taxon>
        <taxon>Agaricales</taxon>
        <taxon>Marasmiineae</taxon>
        <taxon>Marasmiaceae</taxon>
        <taxon>Marasmius</taxon>
    </lineage>
</organism>
<feature type="signal peptide" evidence="8">
    <location>
        <begin position="1"/>
        <end position="24"/>
    </location>
</feature>
<evidence type="ECO:0000259" key="10">
    <source>
        <dbReference type="PROSITE" id="PS50939"/>
    </source>
</evidence>
<dbReference type="Pfam" id="PF16010">
    <property type="entry name" value="CDH-cyt"/>
    <property type="match status" value="1"/>
</dbReference>
<dbReference type="GeneID" id="66077693"/>
<evidence type="ECO:0000313" key="11">
    <source>
        <dbReference type="EMBL" id="KAG7092252.1"/>
    </source>
</evidence>
<keyword evidence="3 7" id="KW-0812">Transmembrane</keyword>
<dbReference type="AlphaFoldDB" id="A0A9P7URY4"/>